<keyword evidence="3 4" id="KW-0175">Coiled coil</keyword>
<evidence type="ECO:0000256" key="1">
    <source>
        <dbReference type="ARBA" id="ARBA00022614"/>
    </source>
</evidence>
<feature type="region of interest" description="Disordered" evidence="5">
    <location>
        <begin position="534"/>
        <end position="554"/>
    </location>
</feature>
<reference evidence="7 8" key="1">
    <citation type="journal article" date="2021" name="Elife">
        <title>Chloroplast acquisition without the gene transfer in kleptoplastic sea slugs, Plakobranchus ocellatus.</title>
        <authorList>
            <person name="Maeda T."/>
            <person name="Takahashi S."/>
            <person name="Yoshida T."/>
            <person name="Shimamura S."/>
            <person name="Takaki Y."/>
            <person name="Nagai Y."/>
            <person name="Toyoda A."/>
            <person name="Suzuki Y."/>
            <person name="Arimoto A."/>
            <person name="Ishii H."/>
            <person name="Satoh N."/>
            <person name="Nishiyama T."/>
            <person name="Hasebe M."/>
            <person name="Maruyama T."/>
            <person name="Minagawa J."/>
            <person name="Obokata J."/>
            <person name="Shigenobu S."/>
        </authorList>
    </citation>
    <scope>NUCLEOTIDE SEQUENCE [LARGE SCALE GENOMIC DNA]</scope>
</reference>
<evidence type="ECO:0000256" key="4">
    <source>
        <dbReference type="SAM" id="Coils"/>
    </source>
</evidence>
<dbReference type="EMBL" id="BMAT01007428">
    <property type="protein sequence ID" value="GFR64155.1"/>
    <property type="molecule type" value="Genomic_DNA"/>
</dbReference>
<dbReference type="Gene3D" id="3.80.10.10">
    <property type="entry name" value="Ribonuclease Inhibitor"/>
    <property type="match status" value="1"/>
</dbReference>
<dbReference type="PANTHER" id="PTHR23311">
    <property type="entry name" value="HEAT SHOCK REGULATED 2"/>
    <property type="match status" value="1"/>
</dbReference>
<feature type="compositionally biased region" description="Polar residues" evidence="5">
    <location>
        <begin position="538"/>
        <end position="547"/>
    </location>
</feature>
<feature type="region of interest" description="Disordered" evidence="5">
    <location>
        <begin position="137"/>
        <end position="166"/>
    </location>
</feature>
<dbReference type="InterPro" id="IPR055320">
    <property type="entry name" value="CEP72-like"/>
</dbReference>
<organism evidence="7 8">
    <name type="scientific">Elysia marginata</name>
    <dbReference type="NCBI Taxonomy" id="1093978"/>
    <lineage>
        <taxon>Eukaryota</taxon>
        <taxon>Metazoa</taxon>
        <taxon>Spiralia</taxon>
        <taxon>Lophotrochozoa</taxon>
        <taxon>Mollusca</taxon>
        <taxon>Gastropoda</taxon>
        <taxon>Heterobranchia</taxon>
        <taxon>Euthyneura</taxon>
        <taxon>Panpulmonata</taxon>
        <taxon>Sacoglossa</taxon>
        <taxon>Placobranchoidea</taxon>
        <taxon>Plakobranchidae</taxon>
        <taxon>Elysia</taxon>
    </lineage>
</organism>
<evidence type="ECO:0000256" key="5">
    <source>
        <dbReference type="SAM" id="MobiDB-lite"/>
    </source>
</evidence>
<evidence type="ECO:0000259" key="6">
    <source>
        <dbReference type="SMART" id="SM00446"/>
    </source>
</evidence>
<feature type="region of interest" description="Disordered" evidence="5">
    <location>
        <begin position="306"/>
        <end position="388"/>
    </location>
</feature>
<feature type="compositionally biased region" description="Polar residues" evidence="5">
    <location>
        <begin position="628"/>
        <end position="638"/>
    </location>
</feature>
<proteinExistence type="predicted"/>
<feature type="compositionally biased region" description="Basic and acidic residues" evidence="5">
    <location>
        <begin position="337"/>
        <end position="374"/>
    </location>
</feature>
<dbReference type="SMART" id="SM00446">
    <property type="entry name" value="LRRcap"/>
    <property type="match status" value="1"/>
</dbReference>
<keyword evidence="1" id="KW-0433">Leucine-rich repeat</keyword>
<feature type="region of interest" description="Disordered" evidence="5">
    <location>
        <begin position="625"/>
        <end position="654"/>
    </location>
</feature>
<dbReference type="PANTHER" id="PTHR23311:SF5">
    <property type="entry name" value="CENTROSOMAL PROTEIN OF 72 KDA"/>
    <property type="match status" value="1"/>
</dbReference>
<feature type="compositionally biased region" description="Low complexity" evidence="5">
    <location>
        <begin position="137"/>
        <end position="163"/>
    </location>
</feature>
<gene>
    <name evidence="7" type="ORF">ElyMa_003625500</name>
</gene>
<keyword evidence="8" id="KW-1185">Reference proteome</keyword>
<protein>
    <submittedName>
        <fullName evidence="7">Centrosomal protein of 72 kDa</fullName>
    </submittedName>
</protein>
<keyword evidence="2" id="KW-0677">Repeat</keyword>
<dbReference type="SUPFAM" id="SSF52058">
    <property type="entry name" value="L domain-like"/>
    <property type="match status" value="1"/>
</dbReference>
<dbReference type="InterPro" id="IPR032675">
    <property type="entry name" value="LRR_dom_sf"/>
</dbReference>
<feature type="region of interest" description="Disordered" evidence="5">
    <location>
        <begin position="225"/>
        <end position="264"/>
    </location>
</feature>
<dbReference type="InterPro" id="IPR003603">
    <property type="entry name" value="U2A'_phosphoprotein32A_C"/>
</dbReference>
<dbReference type="Proteomes" id="UP000762676">
    <property type="component" value="Unassembled WGS sequence"/>
</dbReference>
<evidence type="ECO:0000313" key="8">
    <source>
        <dbReference type="Proteomes" id="UP000762676"/>
    </source>
</evidence>
<comment type="caution">
    <text evidence="7">The sequence shown here is derived from an EMBL/GenBank/DDBJ whole genome shotgun (WGS) entry which is preliminary data.</text>
</comment>
<name>A0AAV4EU91_9GAST</name>
<evidence type="ECO:0000313" key="7">
    <source>
        <dbReference type="EMBL" id="GFR64155.1"/>
    </source>
</evidence>
<feature type="domain" description="U2A'/phosphoprotein 32 family A C-terminal" evidence="6">
    <location>
        <begin position="82"/>
        <end position="100"/>
    </location>
</feature>
<evidence type="ECO:0000256" key="2">
    <source>
        <dbReference type="ARBA" id="ARBA00022737"/>
    </source>
</evidence>
<dbReference type="AlphaFoldDB" id="A0AAV4EU91"/>
<feature type="coiled-coil region" evidence="4">
    <location>
        <begin position="454"/>
        <end position="521"/>
    </location>
</feature>
<accession>A0AAV4EU91</accession>
<evidence type="ECO:0000256" key="3">
    <source>
        <dbReference type="ARBA" id="ARBA00023054"/>
    </source>
</evidence>
<sequence length="654" mass="74047">MNSPYFDIEKGISQCCIFSPHHTEQVMREAGIDGMGIKIGGCNITDLSYYNNISSLEELTRLKHNPNLQEIDLRLNPVTRNEPDYRLYLIHMLPNLRKLDDRGVRDRERQAALTHFSSSQAAEMSVASSTSVSAKSTTATSAKGQPSGQSTSMTSTGTSNSSRSRQEMMAKLMKGPSILVDDDVAVIDALEKNELDYGKTRSLTGSSAKEDKAEDYSLDALKMLDQPKPTKPSEMSLDDLKENTKRSGKRKTASAVLGAGDPRFDEYKEQYPNIMAAPLDSVQRIGENRRQDPNLQFPDEVEASSKYKGQGYFTPNPGASNSDDDGRRDQTGSSNTRTDDVESRFSRSDRTEYRKTSADTNHNRDISSHDDLTISHHYQPSRSLSAPGREKLYRKVPEIDEDQTREKNLLFSLLNLVDRYWNGSKSLHKHPKFIEQALQSLSEYTLTRINRDETRGLRKMVERLQEENTALMAKVESHATEALTSAESELKDALKKARQDMESMHREIRHYVQENRALQKLVDTNESAVVLRQHHSGAASSETADAPQSQRQREALQQELEMMRSKVRQYDQVQELALMLQESHRSLVETNDHLLRELVETRQRHKHEVSQLNWNYQQLKATMGYSAGSHQRGPSTVSGHAKENLNEDQPASRK</sequence>
<dbReference type="Pfam" id="PF14580">
    <property type="entry name" value="LRR_9"/>
    <property type="match status" value="1"/>
</dbReference>